<feature type="domain" description="Response regulatory" evidence="10">
    <location>
        <begin position="20"/>
        <end position="134"/>
    </location>
</feature>
<dbReference type="CDD" id="cd00009">
    <property type="entry name" value="AAA"/>
    <property type="match status" value="1"/>
</dbReference>
<dbReference type="HOGENOM" id="CLU_000445_0_6_7"/>
<dbReference type="FunFam" id="3.40.50.2300:FF:000018">
    <property type="entry name" value="DNA-binding transcriptional regulator NtrC"/>
    <property type="match status" value="1"/>
</dbReference>
<sequence>MRTKYNNIQSKQGIIMCSYSILVVDDEPNYLIVLSELLRDEDLEVFTAGSGKAGLDICREVDLDLVITDMQMDGMDGMALLEQIKELNPDLPVLIMTAHAEVEKAVKAMQAGAFGYLAKPFANDELLVNIYRAARHYSLIRENKRLRHQLQSEDCFSGIVGKSPSMQRVYKLIRKVAPTPASVLITGESGTGKELVAQAVHSTSPRRDEAFIAVNCAALSANLLESELFGHEKGAFTGAASMRKGRFELAAGGTIFLDEISEIPLELQSKLLRILQEKSFERVGGAKTLHVDVRVISASNKDLKEEVAAGHFREDLFYRLNVIHLNLPPLRERLDDLPLLVAFFIEKYRKILQLENLVVGEEAMKLLLRLPWDGNVRELENTIERAAILCDAGNIMVEDVQPETVYNKEDHWQPGGDLSNFIPESVGLNEVLYAVEERMLIKALDESNQVQARAASQLGITKSLLQYKLKKYGLKKKK</sequence>
<dbReference type="Gene3D" id="3.40.50.2300">
    <property type="match status" value="1"/>
</dbReference>
<keyword evidence="7" id="KW-0804">Transcription</keyword>
<evidence type="ECO:0000256" key="4">
    <source>
        <dbReference type="ARBA" id="ARBA00023012"/>
    </source>
</evidence>
<dbReference type="Proteomes" id="UP000000602">
    <property type="component" value="Chromosome"/>
</dbReference>
<dbReference type="GO" id="GO:0005524">
    <property type="term" value="F:ATP binding"/>
    <property type="evidence" value="ECO:0007669"/>
    <property type="project" value="UniProtKB-KW"/>
</dbReference>
<feature type="modified residue" description="4-aspartylphosphate" evidence="8">
    <location>
        <position position="69"/>
    </location>
</feature>
<keyword evidence="1 8" id="KW-0597">Phosphoprotein</keyword>
<keyword evidence="3" id="KW-0067">ATP-binding</keyword>
<evidence type="ECO:0000259" key="10">
    <source>
        <dbReference type="PROSITE" id="PS50110"/>
    </source>
</evidence>
<keyword evidence="12" id="KW-1185">Reference proteome</keyword>
<dbReference type="Gene3D" id="3.40.50.300">
    <property type="entry name" value="P-loop containing nucleotide triphosphate hydrolases"/>
    <property type="match status" value="1"/>
</dbReference>
<keyword evidence="2" id="KW-0547">Nucleotide-binding</keyword>
<dbReference type="KEGG" id="dps:DP2235"/>
<dbReference type="InterPro" id="IPR058031">
    <property type="entry name" value="AAA_lid_NorR"/>
</dbReference>
<dbReference type="SMART" id="SM00448">
    <property type="entry name" value="REC"/>
    <property type="match status" value="1"/>
</dbReference>
<name>Q6AL11_DESPS</name>
<evidence type="ECO:0000256" key="2">
    <source>
        <dbReference type="ARBA" id="ARBA00022741"/>
    </source>
</evidence>
<evidence type="ECO:0000313" key="11">
    <source>
        <dbReference type="EMBL" id="CAG36964.1"/>
    </source>
</evidence>
<organism evidence="11 12">
    <name type="scientific">Desulfotalea psychrophila (strain LSv54 / DSM 12343)</name>
    <dbReference type="NCBI Taxonomy" id="177439"/>
    <lineage>
        <taxon>Bacteria</taxon>
        <taxon>Pseudomonadati</taxon>
        <taxon>Thermodesulfobacteriota</taxon>
        <taxon>Desulfobulbia</taxon>
        <taxon>Desulfobulbales</taxon>
        <taxon>Desulfocapsaceae</taxon>
        <taxon>Desulfotalea</taxon>
    </lineage>
</organism>
<dbReference type="SUPFAM" id="SSF46689">
    <property type="entry name" value="Homeodomain-like"/>
    <property type="match status" value="1"/>
</dbReference>
<dbReference type="InterPro" id="IPR009057">
    <property type="entry name" value="Homeodomain-like_sf"/>
</dbReference>
<dbReference type="Pfam" id="PF00072">
    <property type="entry name" value="Response_reg"/>
    <property type="match status" value="1"/>
</dbReference>
<dbReference type="eggNOG" id="COG2204">
    <property type="taxonomic scope" value="Bacteria"/>
</dbReference>
<dbReference type="InterPro" id="IPR002078">
    <property type="entry name" value="Sigma_54_int"/>
</dbReference>
<proteinExistence type="predicted"/>
<keyword evidence="5" id="KW-0805">Transcription regulation</keyword>
<gene>
    <name evidence="11" type="ordered locus">DP2235</name>
</gene>
<dbReference type="Pfam" id="PF02954">
    <property type="entry name" value="HTH_8"/>
    <property type="match status" value="1"/>
</dbReference>
<feature type="domain" description="Sigma-54 factor interaction" evidence="9">
    <location>
        <begin position="159"/>
        <end position="388"/>
    </location>
</feature>
<dbReference type="PANTHER" id="PTHR32071">
    <property type="entry name" value="TRANSCRIPTIONAL REGULATORY PROTEIN"/>
    <property type="match status" value="1"/>
</dbReference>
<dbReference type="SMART" id="SM00382">
    <property type="entry name" value="AAA"/>
    <property type="match status" value="1"/>
</dbReference>
<accession>Q6AL11</accession>
<keyword evidence="6" id="KW-0238">DNA-binding</keyword>
<dbReference type="InterPro" id="IPR001789">
    <property type="entry name" value="Sig_transdc_resp-reg_receiver"/>
</dbReference>
<dbReference type="Pfam" id="PF25601">
    <property type="entry name" value="AAA_lid_14"/>
    <property type="match status" value="1"/>
</dbReference>
<dbReference type="PRINTS" id="PR01590">
    <property type="entry name" value="HTHFIS"/>
</dbReference>
<dbReference type="Gene3D" id="1.10.8.60">
    <property type="match status" value="1"/>
</dbReference>
<dbReference type="Pfam" id="PF00158">
    <property type="entry name" value="Sigma54_activat"/>
    <property type="match status" value="1"/>
</dbReference>
<evidence type="ECO:0000259" key="9">
    <source>
        <dbReference type="PROSITE" id="PS50045"/>
    </source>
</evidence>
<dbReference type="STRING" id="177439.DP2235"/>
<evidence type="ECO:0000256" key="8">
    <source>
        <dbReference type="PROSITE-ProRule" id="PRU00169"/>
    </source>
</evidence>
<dbReference type="InterPro" id="IPR025943">
    <property type="entry name" value="Sigma_54_int_dom_ATP-bd_2"/>
</dbReference>
<keyword evidence="4" id="KW-0902">Two-component regulatory system</keyword>
<evidence type="ECO:0000256" key="3">
    <source>
        <dbReference type="ARBA" id="ARBA00022840"/>
    </source>
</evidence>
<dbReference type="Gene3D" id="1.10.10.60">
    <property type="entry name" value="Homeodomain-like"/>
    <property type="match status" value="1"/>
</dbReference>
<dbReference type="SUPFAM" id="SSF52540">
    <property type="entry name" value="P-loop containing nucleoside triphosphate hydrolases"/>
    <property type="match status" value="1"/>
</dbReference>
<evidence type="ECO:0000256" key="5">
    <source>
        <dbReference type="ARBA" id="ARBA00023015"/>
    </source>
</evidence>
<dbReference type="PROSITE" id="PS50045">
    <property type="entry name" value="SIGMA54_INTERACT_4"/>
    <property type="match status" value="1"/>
</dbReference>
<dbReference type="PROSITE" id="PS50110">
    <property type="entry name" value="RESPONSE_REGULATORY"/>
    <property type="match status" value="1"/>
</dbReference>
<dbReference type="SUPFAM" id="SSF52172">
    <property type="entry name" value="CheY-like"/>
    <property type="match status" value="1"/>
</dbReference>
<evidence type="ECO:0000256" key="6">
    <source>
        <dbReference type="ARBA" id="ARBA00023125"/>
    </source>
</evidence>
<protein>
    <submittedName>
        <fullName evidence="11">Related to two-component system response regulator (Ntr family)</fullName>
    </submittedName>
</protein>
<dbReference type="PANTHER" id="PTHR32071:SF117">
    <property type="entry name" value="PTS-DEPENDENT DIHYDROXYACETONE KINASE OPERON REGULATORY PROTEIN-RELATED"/>
    <property type="match status" value="1"/>
</dbReference>
<dbReference type="InterPro" id="IPR027417">
    <property type="entry name" value="P-loop_NTPase"/>
</dbReference>
<evidence type="ECO:0000256" key="1">
    <source>
        <dbReference type="ARBA" id="ARBA00022553"/>
    </source>
</evidence>
<dbReference type="GO" id="GO:0043565">
    <property type="term" value="F:sequence-specific DNA binding"/>
    <property type="evidence" value="ECO:0007669"/>
    <property type="project" value="InterPro"/>
</dbReference>
<dbReference type="GO" id="GO:0000160">
    <property type="term" value="P:phosphorelay signal transduction system"/>
    <property type="evidence" value="ECO:0007669"/>
    <property type="project" value="UniProtKB-KW"/>
</dbReference>
<dbReference type="InterPro" id="IPR011006">
    <property type="entry name" value="CheY-like_superfamily"/>
</dbReference>
<dbReference type="EMBL" id="CR522870">
    <property type="protein sequence ID" value="CAG36964.1"/>
    <property type="molecule type" value="Genomic_DNA"/>
</dbReference>
<evidence type="ECO:0000256" key="7">
    <source>
        <dbReference type="ARBA" id="ARBA00023163"/>
    </source>
</evidence>
<dbReference type="FunFam" id="3.40.50.300:FF:000006">
    <property type="entry name" value="DNA-binding transcriptional regulator NtrC"/>
    <property type="match status" value="1"/>
</dbReference>
<dbReference type="PROSITE" id="PS00676">
    <property type="entry name" value="SIGMA54_INTERACT_2"/>
    <property type="match status" value="1"/>
</dbReference>
<dbReference type="GO" id="GO:0006355">
    <property type="term" value="P:regulation of DNA-templated transcription"/>
    <property type="evidence" value="ECO:0007669"/>
    <property type="project" value="InterPro"/>
</dbReference>
<dbReference type="InterPro" id="IPR002197">
    <property type="entry name" value="HTH_Fis"/>
</dbReference>
<dbReference type="AlphaFoldDB" id="Q6AL11"/>
<dbReference type="InterPro" id="IPR003593">
    <property type="entry name" value="AAA+_ATPase"/>
</dbReference>
<dbReference type="InterPro" id="IPR025662">
    <property type="entry name" value="Sigma_54_int_dom_ATP-bd_1"/>
</dbReference>
<evidence type="ECO:0000313" key="12">
    <source>
        <dbReference type="Proteomes" id="UP000000602"/>
    </source>
</evidence>
<reference evidence="12" key="1">
    <citation type="journal article" date="2004" name="Environ. Microbiol.">
        <title>The genome of Desulfotalea psychrophila, a sulfate-reducing bacterium from permanently cold Arctic sediments.</title>
        <authorList>
            <person name="Rabus R."/>
            <person name="Ruepp A."/>
            <person name="Frickey T."/>
            <person name="Rattei T."/>
            <person name="Fartmann B."/>
            <person name="Stark M."/>
            <person name="Bauer M."/>
            <person name="Zibat A."/>
            <person name="Lombardot T."/>
            <person name="Becker I."/>
            <person name="Amann J."/>
            <person name="Gellner K."/>
            <person name="Teeling H."/>
            <person name="Leuschner W.D."/>
            <person name="Gloeckner F.-O."/>
            <person name="Lupas A.N."/>
            <person name="Amann R."/>
            <person name="Klenk H.-P."/>
        </authorList>
    </citation>
    <scope>NUCLEOTIDE SEQUENCE [LARGE SCALE GENOMIC DNA]</scope>
    <source>
        <strain evidence="12">DSM 12343 / LSv54</strain>
    </source>
</reference>
<dbReference type="PROSITE" id="PS00675">
    <property type="entry name" value="SIGMA54_INTERACT_1"/>
    <property type="match status" value="1"/>
</dbReference>